<dbReference type="InterPro" id="IPR011047">
    <property type="entry name" value="Quinoprotein_ADH-like_sf"/>
</dbReference>
<dbReference type="SUPFAM" id="SSF56112">
    <property type="entry name" value="Protein kinase-like (PK-like)"/>
    <property type="match status" value="1"/>
</dbReference>
<name>A0ABW1H5C8_9ACTN</name>
<evidence type="ECO:0000256" key="2">
    <source>
        <dbReference type="ARBA" id="ARBA00022737"/>
    </source>
</evidence>
<sequence>MRWRPGDLILDLYEVLDEPLEGGMGLVYRVRHRTWGTDLAVKVPRPEQLTTEVRRGRFEAEAGTWVGLGLHPHVVSCAYVRRVDGLPCVFAEWIAGGSLEHVVRAGRLHGDPDDPGAGFLARALDLAVQSAWGIDHAHQQGLIHQDIKPANIMVDLDGDWTAKVTDFGLAGARAAADGGPDTRAGASLGASFGGMTPAYCSPEQAQASAGARGTLTRATDVWSWALCVLEMFAGRRPCRYGQTAREAFADFLAAGEAWPQAQPMPPGLVELLWRCFDVDPATRPHSLADLAAAVSETYADTVGTPYPRVPPPAVSLLAGSLSNQALSLLDLARPEESERLWSRAIDIDPHHASAVYNWALYRWRRGTITDEQVLAELRTTQAILGEHWHSDHLLGFVHAESGNDEAARGLLAAGSASPDVAAAANVLAARRTLPESERLTGHHGPVTAVAVDESARVAITGDGDGFVRLWSMPDGRCERELGAGDDTSAAVTAIAIARNGHTALVARDDGRVELWDLGRAALVRVLSDRGATVTALALTNARAAAIGYDSGRIEVWDMSRGRVRRELDHPPHTFQKLDPATGGLLPKIHESPAPVAVLGLSEDGAVAVSASPEDGSVVVWDVRTGRRLHWLLKSADMRMTGVDQVALSAGGTYALLIGHQTRVAHTWETRPNRLREPVPSNLSRYSTIVISDDARRAISIGTSGIDKPVRIWEPSSGRCLRTVVPRSDGLPPELSHLFSLTSVAISADGSAAVVGDDYGGVHLYRLPRPDFRAPWSYERPLAVRTLLSTEAQVRERFERATELAEQGLTITAAEELRAARDVVGFERHPELREVWERLGRTAGERTDLLGIWQRYELRGGTFTFTPGVRPALSVDGELAVTGGVDGRVRVWELQTGQQLHTFPERVGKAHTVELSADAQLAVTADWGGPAHLWDLEAGTRRAELHGDHGAVRAVAMDAAGQYAIVGDTDGALCLWRLRPPHLVRTILAHQEPVGSLRLSDDGRYAASAGVEDRTCRVWQTGTGRPLFTIPVGFGPVPLRFTPDSRRLLVNAVGQLTTWDVLTGRQLHVKESWGDTLALSRDGRVGVISARSDTHGAVTSVWETATGRVRCELASDADVFDVSPDGRYVVTADRDRALRVWDVRTGRCVHVCEGHPEPVMSVAFTADGRNLVSVDSRPAIRLWELDWDYDFTG</sequence>
<dbReference type="Gene3D" id="1.10.510.10">
    <property type="entry name" value="Transferase(Phosphotransferase) domain 1"/>
    <property type="match status" value="1"/>
</dbReference>
<dbReference type="InterPro" id="IPR011990">
    <property type="entry name" value="TPR-like_helical_dom_sf"/>
</dbReference>
<dbReference type="RefSeq" id="WP_377511257.1">
    <property type="nucleotide sequence ID" value="NZ_JBHSQS010000007.1"/>
</dbReference>
<comment type="caution">
    <text evidence="5">The sequence shown here is derived from an EMBL/GenBank/DDBJ whole genome shotgun (WGS) entry which is preliminary data.</text>
</comment>
<dbReference type="Gene3D" id="3.30.200.20">
    <property type="entry name" value="Phosphorylase Kinase, domain 1"/>
    <property type="match status" value="1"/>
</dbReference>
<evidence type="ECO:0000313" key="6">
    <source>
        <dbReference type="Proteomes" id="UP001596226"/>
    </source>
</evidence>
<dbReference type="PROSITE" id="PS50082">
    <property type="entry name" value="WD_REPEATS_2"/>
    <property type="match status" value="6"/>
</dbReference>
<protein>
    <submittedName>
        <fullName evidence="5">WD40 repeat domain-containing serine/threonine protein kinase</fullName>
    </submittedName>
</protein>
<gene>
    <name evidence="5" type="ORF">ACFQGL_14220</name>
</gene>
<dbReference type="CDD" id="cd14014">
    <property type="entry name" value="STKc_PknB_like"/>
    <property type="match status" value="1"/>
</dbReference>
<feature type="repeat" description="WD" evidence="3">
    <location>
        <begin position="1151"/>
        <end position="1185"/>
    </location>
</feature>
<dbReference type="PANTHER" id="PTHR19879:SF9">
    <property type="entry name" value="TRANSCRIPTION INITIATION FACTOR TFIID SUBUNIT 5"/>
    <property type="match status" value="1"/>
</dbReference>
<dbReference type="InterPro" id="IPR000719">
    <property type="entry name" value="Prot_kinase_dom"/>
</dbReference>
<feature type="repeat" description="WD" evidence="3">
    <location>
        <begin position="1122"/>
        <end position="1150"/>
    </location>
</feature>
<dbReference type="SMART" id="SM00220">
    <property type="entry name" value="S_TKc"/>
    <property type="match status" value="1"/>
</dbReference>
<dbReference type="InterPro" id="IPR001680">
    <property type="entry name" value="WD40_rpt"/>
</dbReference>
<dbReference type="Gene3D" id="2.130.10.10">
    <property type="entry name" value="YVTN repeat-like/Quinoprotein amine dehydrogenase"/>
    <property type="match status" value="4"/>
</dbReference>
<dbReference type="Pfam" id="PF00069">
    <property type="entry name" value="Pkinase"/>
    <property type="match status" value="1"/>
</dbReference>
<dbReference type="EMBL" id="JBHSQS010000007">
    <property type="protein sequence ID" value="MFC5924501.1"/>
    <property type="molecule type" value="Genomic_DNA"/>
</dbReference>
<dbReference type="PROSITE" id="PS50011">
    <property type="entry name" value="PROTEIN_KINASE_DOM"/>
    <property type="match status" value="1"/>
</dbReference>
<dbReference type="InterPro" id="IPR011009">
    <property type="entry name" value="Kinase-like_dom_sf"/>
</dbReference>
<feature type="repeat" description="WD" evidence="3">
    <location>
        <begin position="944"/>
        <end position="985"/>
    </location>
</feature>
<dbReference type="Proteomes" id="UP001596226">
    <property type="component" value="Unassembled WGS sequence"/>
</dbReference>
<dbReference type="PROSITE" id="PS00108">
    <property type="entry name" value="PROTEIN_KINASE_ST"/>
    <property type="match status" value="1"/>
</dbReference>
<dbReference type="Gene3D" id="1.25.40.10">
    <property type="entry name" value="Tetratricopeptide repeat domain"/>
    <property type="match status" value="1"/>
</dbReference>
<dbReference type="PANTHER" id="PTHR19879">
    <property type="entry name" value="TRANSCRIPTION INITIATION FACTOR TFIID"/>
    <property type="match status" value="1"/>
</dbReference>
<dbReference type="PROSITE" id="PS50294">
    <property type="entry name" value="WD_REPEATS_REGION"/>
    <property type="match status" value="2"/>
</dbReference>
<feature type="repeat" description="WD" evidence="3">
    <location>
        <begin position="484"/>
        <end position="525"/>
    </location>
</feature>
<dbReference type="SMART" id="SM00320">
    <property type="entry name" value="WD40"/>
    <property type="match status" value="11"/>
</dbReference>
<dbReference type="SUPFAM" id="SSF50998">
    <property type="entry name" value="Quinoprotein alcohol dehydrogenase-like"/>
    <property type="match status" value="2"/>
</dbReference>
<dbReference type="InterPro" id="IPR019775">
    <property type="entry name" value="WD40_repeat_CS"/>
</dbReference>
<feature type="repeat" description="WD" evidence="3">
    <location>
        <begin position="875"/>
        <end position="901"/>
    </location>
</feature>
<dbReference type="GO" id="GO:0004674">
    <property type="term" value="F:protein serine/threonine kinase activity"/>
    <property type="evidence" value="ECO:0007669"/>
    <property type="project" value="UniProtKB-KW"/>
</dbReference>
<keyword evidence="2" id="KW-0677">Repeat</keyword>
<keyword evidence="1 3" id="KW-0853">WD repeat</keyword>
<keyword evidence="5" id="KW-0723">Serine/threonine-protein kinase</keyword>
<evidence type="ECO:0000256" key="1">
    <source>
        <dbReference type="ARBA" id="ARBA00022574"/>
    </source>
</evidence>
<accession>A0ABW1H5C8</accession>
<evidence type="ECO:0000259" key="4">
    <source>
        <dbReference type="PROSITE" id="PS50011"/>
    </source>
</evidence>
<dbReference type="InterPro" id="IPR015943">
    <property type="entry name" value="WD40/YVTN_repeat-like_dom_sf"/>
</dbReference>
<keyword evidence="5" id="KW-0418">Kinase</keyword>
<feature type="repeat" description="WD" evidence="3">
    <location>
        <begin position="439"/>
        <end position="480"/>
    </location>
</feature>
<dbReference type="PROSITE" id="PS00678">
    <property type="entry name" value="WD_REPEATS_1"/>
    <property type="match status" value="2"/>
</dbReference>
<keyword evidence="5" id="KW-0808">Transferase</keyword>
<reference evidence="6" key="1">
    <citation type="journal article" date="2019" name="Int. J. Syst. Evol. Microbiol.">
        <title>The Global Catalogue of Microorganisms (GCM) 10K type strain sequencing project: providing services to taxonomists for standard genome sequencing and annotation.</title>
        <authorList>
            <consortium name="The Broad Institute Genomics Platform"/>
            <consortium name="The Broad Institute Genome Sequencing Center for Infectious Disease"/>
            <person name="Wu L."/>
            <person name="Ma J."/>
        </authorList>
    </citation>
    <scope>NUCLEOTIDE SEQUENCE [LARGE SCALE GENOMIC DNA]</scope>
    <source>
        <strain evidence="6">CGMCC 4.7144</strain>
    </source>
</reference>
<evidence type="ECO:0000256" key="3">
    <source>
        <dbReference type="PROSITE-ProRule" id="PRU00221"/>
    </source>
</evidence>
<proteinExistence type="predicted"/>
<dbReference type="CDD" id="cd00200">
    <property type="entry name" value="WD40"/>
    <property type="match status" value="1"/>
</dbReference>
<dbReference type="InterPro" id="IPR008271">
    <property type="entry name" value="Ser/Thr_kinase_AS"/>
</dbReference>
<organism evidence="5 6">
    <name type="scientific">Micromonospora vulcania</name>
    <dbReference type="NCBI Taxonomy" id="1441873"/>
    <lineage>
        <taxon>Bacteria</taxon>
        <taxon>Bacillati</taxon>
        <taxon>Actinomycetota</taxon>
        <taxon>Actinomycetes</taxon>
        <taxon>Micromonosporales</taxon>
        <taxon>Micromonosporaceae</taxon>
        <taxon>Micromonospora</taxon>
    </lineage>
</organism>
<feature type="domain" description="Protein kinase" evidence="4">
    <location>
        <begin position="13"/>
        <end position="299"/>
    </location>
</feature>
<dbReference type="Pfam" id="PF00400">
    <property type="entry name" value="WD40"/>
    <property type="match status" value="6"/>
</dbReference>
<keyword evidence="6" id="KW-1185">Reference proteome</keyword>
<dbReference type="SUPFAM" id="SSF48452">
    <property type="entry name" value="TPR-like"/>
    <property type="match status" value="1"/>
</dbReference>
<evidence type="ECO:0000313" key="5">
    <source>
        <dbReference type="EMBL" id="MFC5924501.1"/>
    </source>
</evidence>